<protein>
    <submittedName>
        <fullName evidence="2">Beta-lactamase</fullName>
    </submittedName>
</protein>
<keyword evidence="3" id="KW-1185">Reference proteome</keyword>
<dbReference type="SUPFAM" id="SSF56601">
    <property type="entry name" value="beta-lactamase/transpeptidase-like"/>
    <property type="match status" value="1"/>
</dbReference>
<dbReference type="PANTHER" id="PTHR46825">
    <property type="entry name" value="D-ALANYL-D-ALANINE-CARBOXYPEPTIDASE/ENDOPEPTIDASE AMPH"/>
    <property type="match status" value="1"/>
</dbReference>
<dbReference type="RefSeq" id="WP_157017681.1">
    <property type="nucleotide sequence ID" value="NZ_KK073874.1"/>
</dbReference>
<dbReference type="Proteomes" id="UP000021053">
    <property type="component" value="Unassembled WGS sequence"/>
</dbReference>
<reference evidence="2 3" key="1">
    <citation type="submission" date="2013-07" db="EMBL/GenBank/DDBJ databases">
        <authorList>
            <consortium name="DOE Joint Genome Institute"/>
            <person name="Eisen J."/>
            <person name="Huntemann M."/>
            <person name="Han J."/>
            <person name="Chen A."/>
            <person name="Kyrpides N."/>
            <person name="Mavromatis K."/>
            <person name="Markowitz V."/>
            <person name="Palaniappan K."/>
            <person name="Ivanova N."/>
            <person name="Schaumberg A."/>
            <person name="Pati A."/>
            <person name="Liolios K."/>
            <person name="Nordberg H.P."/>
            <person name="Cantor M.N."/>
            <person name="Hua S.X."/>
            <person name="Woyke T."/>
        </authorList>
    </citation>
    <scope>NUCLEOTIDE SEQUENCE [LARGE SCALE GENOMIC DNA]</scope>
    <source>
        <strain evidence="2 3">DSM 44712</strain>
    </source>
</reference>
<sequence length="255" mass="27073">MTLWEQVPTTFVAVHGWDRSRLESDLARYQADGLRPDQLGPYSVDSPSVARFTPIRRRRDAGVVVPALVADFARGHGLPAVSLAVVREDLLRACGVGGMLTARDAPPNGDIIRCYPSPGDEDPYRIRIDRMDAHGGWMATAVDLLRFAVRVDGSGSDVQAPASTAFMTTPSGLAGSSGYGAGWTTSGEGAIDPGVGSHTGVLPGATGLLQRSPDGLTCAVLTNTNVRHEVTDTSTDTVPGLFRLLARIRGQVDHW</sequence>
<dbReference type="InterPro" id="IPR012338">
    <property type="entry name" value="Beta-lactam/transpept-like"/>
</dbReference>
<feature type="domain" description="Beta-lactamase-related" evidence="1">
    <location>
        <begin position="117"/>
        <end position="228"/>
    </location>
</feature>
<dbReference type="AlphaFoldDB" id="A0A011AIP2"/>
<proteinExistence type="predicted"/>
<name>A0A011AIP2_9ACTN</name>
<evidence type="ECO:0000313" key="3">
    <source>
        <dbReference type="Proteomes" id="UP000021053"/>
    </source>
</evidence>
<gene>
    <name evidence="2" type="ORF">CryarDRAFT_3007</name>
</gene>
<dbReference type="EMBL" id="JFBT01000001">
    <property type="protein sequence ID" value="EXG81886.1"/>
    <property type="molecule type" value="Genomic_DNA"/>
</dbReference>
<comment type="caution">
    <text evidence="2">The sequence shown here is derived from an EMBL/GenBank/DDBJ whole genome shotgun (WGS) entry which is preliminary data.</text>
</comment>
<organism evidence="2 3">
    <name type="scientific">Cryptosporangium arvum DSM 44712</name>
    <dbReference type="NCBI Taxonomy" id="927661"/>
    <lineage>
        <taxon>Bacteria</taxon>
        <taxon>Bacillati</taxon>
        <taxon>Actinomycetota</taxon>
        <taxon>Actinomycetes</taxon>
        <taxon>Cryptosporangiales</taxon>
        <taxon>Cryptosporangiaceae</taxon>
        <taxon>Cryptosporangium</taxon>
    </lineage>
</organism>
<evidence type="ECO:0000259" key="1">
    <source>
        <dbReference type="Pfam" id="PF00144"/>
    </source>
</evidence>
<dbReference type="OrthoDB" id="262125at2"/>
<dbReference type="Pfam" id="PF00144">
    <property type="entry name" value="Beta-lactamase"/>
    <property type="match status" value="1"/>
</dbReference>
<dbReference type="PANTHER" id="PTHR46825:SF9">
    <property type="entry name" value="BETA-LACTAMASE-RELATED DOMAIN-CONTAINING PROTEIN"/>
    <property type="match status" value="1"/>
</dbReference>
<evidence type="ECO:0000313" key="2">
    <source>
        <dbReference type="EMBL" id="EXG81886.1"/>
    </source>
</evidence>
<dbReference type="Gene3D" id="3.40.710.10">
    <property type="entry name" value="DD-peptidase/beta-lactamase superfamily"/>
    <property type="match status" value="1"/>
</dbReference>
<dbReference type="InterPro" id="IPR050491">
    <property type="entry name" value="AmpC-like"/>
</dbReference>
<dbReference type="HOGENOM" id="CLU_1088678_0_0_11"/>
<accession>A0A011AIP2</accession>
<dbReference type="InterPro" id="IPR001466">
    <property type="entry name" value="Beta-lactam-related"/>
</dbReference>